<protein>
    <submittedName>
        <fullName evidence="2">Uncharacterized protein</fullName>
    </submittedName>
</protein>
<evidence type="ECO:0000256" key="1">
    <source>
        <dbReference type="SAM" id="MobiDB-lite"/>
    </source>
</evidence>
<keyword evidence="3" id="KW-1185">Reference proteome</keyword>
<comment type="caution">
    <text evidence="2">The sequence shown here is derived from an EMBL/GenBank/DDBJ whole genome shotgun (WGS) entry which is preliminary data.</text>
</comment>
<evidence type="ECO:0000313" key="3">
    <source>
        <dbReference type="Proteomes" id="UP001195483"/>
    </source>
</evidence>
<dbReference type="Proteomes" id="UP001195483">
    <property type="component" value="Unassembled WGS sequence"/>
</dbReference>
<proteinExistence type="predicted"/>
<organism evidence="2 3">
    <name type="scientific">Potamilus streckersoni</name>
    <dbReference type="NCBI Taxonomy" id="2493646"/>
    <lineage>
        <taxon>Eukaryota</taxon>
        <taxon>Metazoa</taxon>
        <taxon>Spiralia</taxon>
        <taxon>Lophotrochozoa</taxon>
        <taxon>Mollusca</taxon>
        <taxon>Bivalvia</taxon>
        <taxon>Autobranchia</taxon>
        <taxon>Heteroconchia</taxon>
        <taxon>Palaeoheterodonta</taxon>
        <taxon>Unionida</taxon>
        <taxon>Unionoidea</taxon>
        <taxon>Unionidae</taxon>
        <taxon>Ambleminae</taxon>
        <taxon>Lampsilini</taxon>
        <taxon>Potamilus</taxon>
    </lineage>
</organism>
<accession>A0AAE0SWH3</accession>
<sequence length="100" mass="11086">MEPTGTDKRKNTFADIGSRIQQIQNQPLKRRHGQGQRPYTQQLKRAPQTPHMPSASSVESQPTIPPPSSTTITPPLPATIKTRKMVSARDYSREVIPAGL</sequence>
<name>A0AAE0SWH3_9BIVA</name>
<feature type="region of interest" description="Disordered" evidence="1">
    <location>
        <begin position="23"/>
        <end position="77"/>
    </location>
</feature>
<reference evidence="2" key="3">
    <citation type="submission" date="2023-05" db="EMBL/GenBank/DDBJ databases">
        <authorList>
            <person name="Smith C.H."/>
        </authorList>
    </citation>
    <scope>NUCLEOTIDE SEQUENCE</scope>
    <source>
        <strain evidence="2">CHS0354</strain>
        <tissue evidence="2">Mantle</tissue>
    </source>
</reference>
<gene>
    <name evidence="2" type="ORF">CHS0354_009822</name>
</gene>
<dbReference type="AlphaFoldDB" id="A0AAE0SWH3"/>
<reference evidence="2" key="2">
    <citation type="journal article" date="2021" name="Genome Biol. Evol.">
        <title>Developing a high-quality reference genome for a parasitic bivalve with doubly uniparental inheritance (Bivalvia: Unionida).</title>
        <authorList>
            <person name="Smith C.H."/>
        </authorList>
    </citation>
    <scope>NUCLEOTIDE SEQUENCE</scope>
    <source>
        <strain evidence="2">CHS0354</strain>
        <tissue evidence="2">Mantle</tissue>
    </source>
</reference>
<reference evidence="2" key="1">
    <citation type="journal article" date="2021" name="Genome Biol. Evol.">
        <title>A High-Quality Reference Genome for a Parasitic Bivalve with Doubly Uniparental Inheritance (Bivalvia: Unionida).</title>
        <authorList>
            <person name="Smith C.H."/>
        </authorList>
    </citation>
    <scope>NUCLEOTIDE SEQUENCE</scope>
    <source>
        <strain evidence="2">CHS0354</strain>
    </source>
</reference>
<dbReference type="EMBL" id="JAEAOA010000627">
    <property type="protein sequence ID" value="KAK3599334.1"/>
    <property type="molecule type" value="Genomic_DNA"/>
</dbReference>
<evidence type="ECO:0000313" key="2">
    <source>
        <dbReference type="EMBL" id="KAK3599334.1"/>
    </source>
</evidence>